<dbReference type="GO" id="GO:0030473">
    <property type="term" value="P:nuclear migration along microtubule"/>
    <property type="evidence" value="ECO:0007669"/>
    <property type="project" value="TreeGrafter"/>
</dbReference>
<evidence type="ECO:0000256" key="6">
    <source>
        <dbReference type="ARBA" id="ARBA00023242"/>
    </source>
</evidence>
<evidence type="ECO:0000256" key="1">
    <source>
        <dbReference type="ARBA" id="ARBA00004473"/>
    </source>
</evidence>
<feature type="region of interest" description="Disordered" evidence="7">
    <location>
        <begin position="466"/>
        <end position="494"/>
    </location>
</feature>
<keyword evidence="3" id="KW-0812">Transmembrane</keyword>
<gene>
    <name evidence="9" type="ORF">FSP39_002951</name>
</gene>
<comment type="caution">
    <text evidence="9">The sequence shown here is derived from an EMBL/GenBank/DDBJ whole genome shotgun (WGS) entry which is preliminary data.</text>
</comment>
<dbReference type="PANTHER" id="PTHR28646">
    <property type="entry name" value="TRANSMEMBRANE PROTEIN 201"/>
    <property type="match status" value="1"/>
</dbReference>
<keyword evidence="10" id="KW-1185">Reference proteome</keyword>
<dbReference type="EMBL" id="VSWD01000003">
    <property type="protein sequence ID" value="KAK3105663.1"/>
    <property type="molecule type" value="Genomic_DNA"/>
</dbReference>
<feature type="domain" description="Ima1 N-terminal" evidence="8">
    <location>
        <begin position="34"/>
        <end position="151"/>
    </location>
</feature>
<evidence type="ECO:0000256" key="7">
    <source>
        <dbReference type="SAM" id="MobiDB-lite"/>
    </source>
</evidence>
<dbReference type="Pfam" id="PF09779">
    <property type="entry name" value="Ima1_N"/>
    <property type="match status" value="1"/>
</dbReference>
<comment type="similarity">
    <text evidence="2">Belongs to the TMEM201 family.</text>
</comment>
<protein>
    <recommendedName>
        <fullName evidence="8">Ima1 N-terminal domain-containing protein</fullName>
    </recommendedName>
</protein>
<evidence type="ECO:0000313" key="10">
    <source>
        <dbReference type="Proteomes" id="UP001186944"/>
    </source>
</evidence>
<organism evidence="9 10">
    <name type="scientific">Pinctada imbricata</name>
    <name type="common">Atlantic pearl-oyster</name>
    <name type="synonym">Pinctada martensii</name>
    <dbReference type="NCBI Taxonomy" id="66713"/>
    <lineage>
        <taxon>Eukaryota</taxon>
        <taxon>Metazoa</taxon>
        <taxon>Spiralia</taxon>
        <taxon>Lophotrochozoa</taxon>
        <taxon>Mollusca</taxon>
        <taxon>Bivalvia</taxon>
        <taxon>Autobranchia</taxon>
        <taxon>Pteriomorphia</taxon>
        <taxon>Pterioida</taxon>
        <taxon>Pterioidea</taxon>
        <taxon>Pteriidae</taxon>
        <taxon>Pinctada</taxon>
    </lineage>
</organism>
<comment type="subcellular location">
    <subcellularLocation>
        <location evidence="1">Nucleus inner membrane</location>
        <topology evidence="1">Multi-pass membrane protein</topology>
    </subcellularLocation>
</comment>
<evidence type="ECO:0000256" key="4">
    <source>
        <dbReference type="ARBA" id="ARBA00022989"/>
    </source>
</evidence>
<evidence type="ECO:0000256" key="5">
    <source>
        <dbReference type="ARBA" id="ARBA00023136"/>
    </source>
</evidence>
<evidence type="ECO:0000256" key="3">
    <source>
        <dbReference type="ARBA" id="ARBA00022692"/>
    </source>
</evidence>
<sequence>MQSPSFSSAKEGDRPLFKISKLTGIPGPKFPLTVSCWFCGSSQAVPYNKQNSWVCVSCEQYNGFTEDGDYNKPIPAQYDIHDHAHTACQRGEYITRGDMLCQRCSNNQVLKVKQLANFVPLHNETYDSEIEAFRQHIEMVYRLCYSCQAVVDRELDKQDYLLQTKLDRVRAEAAQLKLESAVNPADSHTRLYRWCMDGLTRLQLLFNRLSLTFILEVVTLTCAVTLICCECGLVTQWLGKYLPAVPGLHNARVYLHRLVPSLYGLLGQSHVIAMTGALSRLIKLALKQKRLSLDSRQPISTCTDVTSPDMSSFHGNTVSITPPQQVYMYPDSVRASAYHTPPFLTSTTSRLSTVKDTRHHTPPSLTSTPSLDDAVSSLDSFSLGPVQYTNKKGIFDQWRDTTSSCIQQDSESVSMSLRNRKPLISPAKFVHYSLRKDSTCSKEKTYSPDKESSFFLSKGNKEKSAEFVSRSTDNEDDSTVDSTTDCDTTPRDTVPGHNGLLPALTLSLRSTKLFPIETVYDLKQLWPWCKLYNNDDFYGHLPEIRDYLYVRFGPKGEVQCNSGLQKSFRGMHVSPAKQSDTQESLL</sequence>
<dbReference type="PANTHER" id="PTHR28646:SF1">
    <property type="entry name" value="TRANSMEMBRANE PROTEIN 201"/>
    <property type="match status" value="1"/>
</dbReference>
<dbReference type="InterPro" id="IPR040041">
    <property type="entry name" value="TMEM201"/>
</dbReference>
<dbReference type="Proteomes" id="UP001186944">
    <property type="component" value="Unassembled WGS sequence"/>
</dbReference>
<keyword evidence="5" id="KW-0472">Membrane</keyword>
<dbReference type="GO" id="GO:0005637">
    <property type="term" value="C:nuclear inner membrane"/>
    <property type="evidence" value="ECO:0007669"/>
    <property type="project" value="UniProtKB-SubCell"/>
</dbReference>
<dbReference type="GO" id="GO:0051015">
    <property type="term" value="F:actin filament binding"/>
    <property type="evidence" value="ECO:0007669"/>
    <property type="project" value="TreeGrafter"/>
</dbReference>
<evidence type="ECO:0000259" key="8">
    <source>
        <dbReference type="Pfam" id="PF09779"/>
    </source>
</evidence>
<dbReference type="InterPro" id="IPR018617">
    <property type="entry name" value="Ima1_N"/>
</dbReference>
<accession>A0AA88YQG6</accession>
<name>A0AA88YQG6_PINIB</name>
<reference evidence="9" key="1">
    <citation type="submission" date="2019-08" db="EMBL/GenBank/DDBJ databases">
        <title>The improved chromosome-level genome for the pearl oyster Pinctada fucata martensii using PacBio sequencing and Hi-C.</title>
        <authorList>
            <person name="Zheng Z."/>
        </authorList>
    </citation>
    <scope>NUCLEOTIDE SEQUENCE</scope>
    <source>
        <strain evidence="9">ZZ-2019</strain>
        <tissue evidence="9">Adductor muscle</tissue>
    </source>
</reference>
<keyword evidence="4" id="KW-1133">Transmembrane helix</keyword>
<keyword evidence="6" id="KW-0539">Nucleus</keyword>
<dbReference type="AlphaFoldDB" id="A0AA88YQG6"/>
<dbReference type="GO" id="GO:0005521">
    <property type="term" value="F:lamin binding"/>
    <property type="evidence" value="ECO:0007669"/>
    <property type="project" value="TreeGrafter"/>
</dbReference>
<evidence type="ECO:0000256" key="2">
    <source>
        <dbReference type="ARBA" id="ARBA00007600"/>
    </source>
</evidence>
<evidence type="ECO:0000313" key="9">
    <source>
        <dbReference type="EMBL" id="KAK3105663.1"/>
    </source>
</evidence>
<proteinExistence type="inferred from homology"/>